<organism evidence="2">
    <name type="scientific">Anguilla anguilla</name>
    <name type="common">European freshwater eel</name>
    <name type="synonym">Muraena anguilla</name>
    <dbReference type="NCBI Taxonomy" id="7936"/>
    <lineage>
        <taxon>Eukaryota</taxon>
        <taxon>Metazoa</taxon>
        <taxon>Chordata</taxon>
        <taxon>Craniata</taxon>
        <taxon>Vertebrata</taxon>
        <taxon>Euteleostomi</taxon>
        <taxon>Actinopterygii</taxon>
        <taxon>Neopterygii</taxon>
        <taxon>Teleostei</taxon>
        <taxon>Anguilliformes</taxon>
        <taxon>Anguillidae</taxon>
        <taxon>Anguilla</taxon>
    </lineage>
</organism>
<sequence>MKKMEKLKNSGKVAKPAGQRKQAHIASTNSETDGLGGK</sequence>
<protein>
    <submittedName>
        <fullName evidence="2">Uncharacterized protein</fullName>
    </submittedName>
</protein>
<proteinExistence type="predicted"/>
<name>A0A0E9UJ91_ANGAN</name>
<reference evidence="2" key="1">
    <citation type="submission" date="2014-11" db="EMBL/GenBank/DDBJ databases">
        <authorList>
            <person name="Amaro Gonzalez C."/>
        </authorList>
    </citation>
    <scope>NUCLEOTIDE SEQUENCE</scope>
</reference>
<accession>A0A0E9UJ91</accession>
<reference evidence="2" key="2">
    <citation type="journal article" date="2015" name="Fish Shellfish Immunol.">
        <title>Early steps in the European eel (Anguilla anguilla)-Vibrio vulnificus interaction in the gills: Role of the RtxA13 toxin.</title>
        <authorList>
            <person name="Callol A."/>
            <person name="Pajuelo D."/>
            <person name="Ebbesson L."/>
            <person name="Teles M."/>
            <person name="MacKenzie S."/>
            <person name="Amaro C."/>
        </authorList>
    </citation>
    <scope>NUCLEOTIDE SEQUENCE</scope>
</reference>
<evidence type="ECO:0000313" key="2">
    <source>
        <dbReference type="EMBL" id="JAH65335.1"/>
    </source>
</evidence>
<feature type="region of interest" description="Disordered" evidence="1">
    <location>
        <begin position="1"/>
        <end position="38"/>
    </location>
</feature>
<dbReference type="AlphaFoldDB" id="A0A0E9UJ91"/>
<dbReference type="EMBL" id="GBXM01043242">
    <property type="protein sequence ID" value="JAH65335.1"/>
    <property type="molecule type" value="Transcribed_RNA"/>
</dbReference>
<evidence type="ECO:0000256" key="1">
    <source>
        <dbReference type="SAM" id="MobiDB-lite"/>
    </source>
</evidence>